<keyword evidence="6" id="KW-0560">Oxidoreductase</keyword>
<dbReference type="InterPro" id="IPR017896">
    <property type="entry name" value="4Fe4S_Fe-S-bd"/>
</dbReference>
<gene>
    <name evidence="10" type="ORF">A11Q_1077</name>
</gene>
<evidence type="ECO:0000256" key="4">
    <source>
        <dbReference type="ARBA" id="ARBA00022723"/>
    </source>
</evidence>
<dbReference type="Pfam" id="PF08331">
    <property type="entry name" value="QueG_DUF1730"/>
    <property type="match status" value="1"/>
</dbReference>
<accession>M4V7U2</accession>
<dbReference type="SUPFAM" id="SSF54862">
    <property type="entry name" value="4Fe-4S ferredoxins"/>
    <property type="match status" value="1"/>
</dbReference>
<evidence type="ECO:0000256" key="7">
    <source>
        <dbReference type="ARBA" id="ARBA00023004"/>
    </source>
</evidence>
<dbReference type="Proteomes" id="UP000012040">
    <property type="component" value="Chromosome"/>
</dbReference>
<evidence type="ECO:0000256" key="8">
    <source>
        <dbReference type="ARBA" id="ARBA00023014"/>
    </source>
</evidence>
<keyword evidence="7" id="KW-0408">Iron</keyword>
<reference evidence="10 11" key="1">
    <citation type="journal article" date="2013" name="ISME J.">
        <title>By their genes ye shall know them: genomic signatures of predatory bacteria.</title>
        <authorList>
            <person name="Pasternak Z."/>
            <person name="Pietrokovski S."/>
            <person name="Rotem O."/>
            <person name="Gophna U."/>
            <person name="Lurie-Weinberger M.N."/>
            <person name="Jurkevitch E."/>
        </authorList>
    </citation>
    <scope>NUCLEOTIDE SEQUENCE [LARGE SCALE GENOMIC DNA]</scope>
    <source>
        <strain evidence="10 11">JSS</strain>
    </source>
</reference>
<keyword evidence="4" id="KW-0479">Metal-binding</keyword>
<evidence type="ECO:0000256" key="2">
    <source>
        <dbReference type="ARBA" id="ARBA00022490"/>
    </source>
</evidence>
<organism evidence="10 11">
    <name type="scientific">Pseudobdellovibrio exovorus JSS</name>
    <dbReference type="NCBI Taxonomy" id="1184267"/>
    <lineage>
        <taxon>Bacteria</taxon>
        <taxon>Pseudomonadati</taxon>
        <taxon>Bdellovibrionota</taxon>
        <taxon>Bdellovibrionia</taxon>
        <taxon>Bdellovibrionales</taxon>
        <taxon>Pseudobdellovibrionaceae</taxon>
        <taxon>Pseudobdellovibrio</taxon>
    </lineage>
</organism>
<dbReference type="InterPro" id="IPR017900">
    <property type="entry name" value="4Fe4S_Fe_S_CS"/>
</dbReference>
<dbReference type="HOGENOM" id="CLU_030790_0_0_7"/>
<evidence type="ECO:0000256" key="1">
    <source>
        <dbReference type="ARBA" id="ARBA00022485"/>
    </source>
</evidence>
<dbReference type="Pfam" id="PF13484">
    <property type="entry name" value="Fer4_16"/>
    <property type="match status" value="1"/>
</dbReference>
<feature type="domain" description="4Fe-4S ferredoxin-type" evidence="9">
    <location>
        <begin position="194"/>
        <end position="223"/>
    </location>
</feature>
<dbReference type="AlphaFoldDB" id="M4V7U2"/>
<dbReference type="STRING" id="1184267.A11Q_1077"/>
<evidence type="ECO:0000259" key="9">
    <source>
        <dbReference type="PROSITE" id="PS51379"/>
    </source>
</evidence>
<keyword evidence="5" id="KW-0671">Queuosine biosynthesis</keyword>
<dbReference type="Gene3D" id="3.30.70.20">
    <property type="match status" value="1"/>
</dbReference>
<dbReference type="PROSITE" id="PS00198">
    <property type="entry name" value="4FE4S_FER_1"/>
    <property type="match status" value="1"/>
</dbReference>
<dbReference type="PANTHER" id="PTHR30002">
    <property type="entry name" value="EPOXYQUEUOSINE REDUCTASE"/>
    <property type="match status" value="1"/>
</dbReference>
<evidence type="ECO:0000256" key="3">
    <source>
        <dbReference type="ARBA" id="ARBA00022694"/>
    </source>
</evidence>
<dbReference type="GO" id="GO:0051539">
    <property type="term" value="F:4 iron, 4 sulfur cluster binding"/>
    <property type="evidence" value="ECO:0007669"/>
    <property type="project" value="UniProtKB-KW"/>
</dbReference>
<dbReference type="GO" id="GO:0008616">
    <property type="term" value="P:tRNA queuosine(34) biosynthetic process"/>
    <property type="evidence" value="ECO:0007669"/>
    <property type="project" value="UniProtKB-KW"/>
</dbReference>
<protein>
    <submittedName>
        <fullName evidence="10">Iron-sulfur cluster-binding protein</fullName>
    </submittedName>
</protein>
<dbReference type="RefSeq" id="WP_015469783.1">
    <property type="nucleotide sequence ID" value="NC_020813.1"/>
</dbReference>
<dbReference type="PROSITE" id="PS51379">
    <property type="entry name" value="4FE4S_FER_2"/>
    <property type="match status" value="1"/>
</dbReference>
<evidence type="ECO:0000256" key="6">
    <source>
        <dbReference type="ARBA" id="ARBA00023002"/>
    </source>
</evidence>
<keyword evidence="1" id="KW-0004">4Fe-4S</keyword>
<dbReference type="GO" id="GO:0046872">
    <property type="term" value="F:metal ion binding"/>
    <property type="evidence" value="ECO:0007669"/>
    <property type="project" value="UniProtKB-KW"/>
</dbReference>
<dbReference type="PATRIC" id="fig|1184267.3.peg.1090"/>
<sequence>MTDFQDSLNDSLSSRLKSAALSLGFSQAAISPLKSPLSIAFYEKWLSQGHHADMAYLQNHLPFKQDPTLLGKELKSVISVTHSYYPAVQPSPLTVPARTALYSQNEDYHFWVKEKLQKLSSELSQLYPDSVFLPYVDSGPILERDLAYQNGLGWFGKNTCLIHPQHGSLFFIAEILTTLAIKNESLDGSPAEGSPIEPLPDFCGKCQKCLDICPTGALSSPRVLEADKCISYLTIESKSVPALELRNKIGDWFFGCDLCQTTCPWNQKVFRKSNIDHGNRTSTDLHSNLTAERRTELIEYFQFLLQASHKQIQKHHYGSPLLRAGAKGLKRNALIVIANQQLHELTEVVKALQTPELVELKEWTLEQLTS</sequence>
<keyword evidence="8" id="KW-0411">Iron-sulfur</keyword>
<dbReference type="InterPro" id="IPR013542">
    <property type="entry name" value="QueG_DUF1730"/>
</dbReference>
<dbReference type="OrthoDB" id="5288768at2"/>
<keyword evidence="3" id="KW-0819">tRNA processing</keyword>
<evidence type="ECO:0000313" key="11">
    <source>
        <dbReference type="Proteomes" id="UP000012040"/>
    </source>
</evidence>
<keyword evidence="11" id="KW-1185">Reference proteome</keyword>
<dbReference type="InterPro" id="IPR004453">
    <property type="entry name" value="QueG"/>
</dbReference>
<dbReference type="KEGG" id="bex:A11Q_1077"/>
<dbReference type="PANTHER" id="PTHR30002:SF4">
    <property type="entry name" value="EPOXYQUEUOSINE REDUCTASE"/>
    <property type="match status" value="1"/>
</dbReference>
<evidence type="ECO:0000256" key="5">
    <source>
        <dbReference type="ARBA" id="ARBA00022785"/>
    </source>
</evidence>
<name>M4V7U2_9BACT</name>
<proteinExistence type="predicted"/>
<evidence type="ECO:0000313" key="10">
    <source>
        <dbReference type="EMBL" id="AGH95293.1"/>
    </source>
</evidence>
<keyword evidence="2" id="KW-0963">Cytoplasm</keyword>
<dbReference type="GO" id="GO:0052693">
    <property type="term" value="F:epoxyqueuosine reductase activity"/>
    <property type="evidence" value="ECO:0007669"/>
    <property type="project" value="TreeGrafter"/>
</dbReference>
<dbReference type="eggNOG" id="COG1600">
    <property type="taxonomic scope" value="Bacteria"/>
</dbReference>
<dbReference type="EMBL" id="CP003537">
    <property type="protein sequence ID" value="AGH95293.1"/>
    <property type="molecule type" value="Genomic_DNA"/>
</dbReference>
<dbReference type="NCBIfam" id="TIGR00276">
    <property type="entry name" value="tRNA epoxyqueuosine(34) reductase QueG"/>
    <property type="match status" value="1"/>
</dbReference>